<reference evidence="4 5" key="1">
    <citation type="submission" date="2023-11" db="EMBL/GenBank/DDBJ databases">
        <title>Winogradskyella pelagius sp. nov., isolated from coastal sediment.</title>
        <authorList>
            <person name="Li F."/>
        </authorList>
    </citation>
    <scope>NUCLEOTIDE SEQUENCE [LARGE SCALE GENOMIC DNA]</scope>
    <source>
        <strain evidence="4 5">KCTC 23502</strain>
    </source>
</reference>
<sequence>MPFIENNLLRIEVNQIGAELCSIRSTKNNIEFIWEANPEVWGSHAPNLFPIIGSMKENSYIYDGQKYSMPKHGFVRHNKDFKMISNSNSEMTFQLKSNDQLRAIYPFEFEFLITYELKDNELLLHHTVKNKDNKTMYFSLGGHPAFACPVYEEETYTDYFLEFESEETSKSHLLNMATGLVTDKTKSVFNSPNTINLHGELFNEDALIFKDLKSRQVALKHQDKGEVLKVNFEGFPFLGIWAKPNAPYVCIEPWIGIADSENTNQLLKDKEGIVALEANETFSATYSITVNSSLLN</sequence>
<comment type="subunit">
    <text evidence="2">Monomer.</text>
</comment>
<keyword evidence="5" id="KW-1185">Reference proteome</keyword>
<dbReference type="RefSeq" id="WP_320555953.1">
    <property type="nucleotide sequence ID" value="NZ_JAXDAE010000009.1"/>
</dbReference>
<dbReference type="PANTHER" id="PTHR11122:SF13">
    <property type="entry name" value="GLUCOSE-6-PHOSPHATE 1-EPIMERASE"/>
    <property type="match status" value="1"/>
</dbReference>
<accession>A0ABU5ESD2</accession>
<keyword evidence="3" id="KW-0106">Calcium</keyword>
<proteinExistence type="predicted"/>
<gene>
    <name evidence="4" type="ORF">SNF14_09620</name>
</gene>
<dbReference type="Gene3D" id="2.70.98.10">
    <property type="match status" value="1"/>
</dbReference>
<evidence type="ECO:0000256" key="1">
    <source>
        <dbReference type="ARBA" id="ARBA00001913"/>
    </source>
</evidence>
<dbReference type="InterPro" id="IPR037481">
    <property type="entry name" value="LacX"/>
</dbReference>
<evidence type="ECO:0000313" key="5">
    <source>
        <dbReference type="Proteomes" id="UP001285855"/>
    </source>
</evidence>
<dbReference type="SUPFAM" id="SSF74650">
    <property type="entry name" value="Galactose mutarotase-like"/>
    <property type="match status" value="1"/>
</dbReference>
<evidence type="ECO:0000256" key="3">
    <source>
        <dbReference type="ARBA" id="ARBA00022837"/>
    </source>
</evidence>
<dbReference type="InterPro" id="IPR008183">
    <property type="entry name" value="Aldose_1/G6P_1-epimerase"/>
</dbReference>
<protein>
    <submittedName>
        <fullName evidence="4">Aldose 1-epimerase family protein</fullName>
    </submittedName>
</protein>
<dbReference type="EMBL" id="JAXDAE010000009">
    <property type="protein sequence ID" value="MDY2587597.1"/>
    <property type="molecule type" value="Genomic_DNA"/>
</dbReference>
<comment type="caution">
    <text evidence="4">The sequence shown here is derived from an EMBL/GenBank/DDBJ whole genome shotgun (WGS) entry which is preliminary data.</text>
</comment>
<evidence type="ECO:0000256" key="2">
    <source>
        <dbReference type="ARBA" id="ARBA00011245"/>
    </source>
</evidence>
<name>A0ABU5ESD2_9FLAO</name>
<dbReference type="CDD" id="cd09024">
    <property type="entry name" value="Aldose_epim_lacX"/>
    <property type="match status" value="1"/>
</dbReference>
<dbReference type="PANTHER" id="PTHR11122">
    <property type="entry name" value="APOSPORY-ASSOCIATED PROTEIN C-RELATED"/>
    <property type="match status" value="1"/>
</dbReference>
<dbReference type="InterPro" id="IPR011013">
    <property type="entry name" value="Gal_mutarotase_sf_dom"/>
</dbReference>
<evidence type="ECO:0000313" key="4">
    <source>
        <dbReference type="EMBL" id="MDY2587597.1"/>
    </source>
</evidence>
<dbReference type="Pfam" id="PF01263">
    <property type="entry name" value="Aldose_epim"/>
    <property type="match status" value="1"/>
</dbReference>
<dbReference type="Proteomes" id="UP001285855">
    <property type="component" value="Unassembled WGS sequence"/>
</dbReference>
<organism evidence="4 5">
    <name type="scientific">Winogradskyella aquimaris</name>
    <dbReference type="NCBI Taxonomy" id="864074"/>
    <lineage>
        <taxon>Bacteria</taxon>
        <taxon>Pseudomonadati</taxon>
        <taxon>Bacteroidota</taxon>
        <taxon>Flavobacteriia</taxon>
        <taxon>Flavobacteriales</taxon>
        <taxon>Flavobacteriaceae</taxon>
        <taxon>Winogradskyella</taxon>
    </lineage>
</organism>
<dbReference type="InterPro" id="IPR014718">
    <property type="entry name" value="GH-type_carb-bd"/>
</dbReference>
<comment type="cofactor">
    <cofactor evidence="1">
        <name>Ca(2+)</name>
        <dbReference type="ChEBI" id="CHEBI:29108"/>
    </cofactor>
</comment>